<gene>
    <name evidence="7" type="ORF">DEU50_13110</name>
</gene>
<evidence type="ECO:0000313" key="7">
    <source>
        <dbReference type="EMBL" id="RAI98372.1"/>
    </source>
</evidence>
<dbReference type="GO" id="GO:0042597">
    <property type="term" value="C:periplasmic space"/>
    <property type="evidence" value="ECO:0007669"/>
    <property type="project" value="UniProtKB-SubCell"/>
</dbReference>
<evidence type="ECO:0000256" key="6">
    <source>
        <dbReference type="ARBA" id="ARBA00049753"/>
    </source>
</evidence>
<dbReference type="AlphaFoldDB" id="A0AAX1PD83"/>
<dbReference type="Proteomes" id="UP000249422">
    <property type="component" value="Unassembled WGS sequence"/>
</dbReference>
<proteinExistence type="inferred from homology"/>
<evidence type="ECO:0000313" key="8">
    <source>
        <dbReference type="Proteomes" id="UP000249422"/>
    </source>
</evidence>
<comment type="function">
    <text evidence="5">Part of a binding-protein-dependent transport system for a sugar.</text>
</comment>
<accession>A0AAX1PD83</accession>
<dbReference type="Pfam" id="PF01547">
    <property type="entry name" value="SBP_bac_1"/>
    <property type="match status" value="1"/>
</dbReference>
<dbReference type="Gene3D" id="3.40.190.10">
    <property type="entry name" value="Periplasmic binding protein-like II"/>
    <property type="match status" value="2"/>
</dbReference>
<keyword evidence="4" id="KW-0732">Signal</keyword>
<comment type="subcellular location">
    <subcellularLocation>
        <location evidence="1">Periplasm</location>
    </subcellularLocation>
</comment>
<evidence type="ECO:0000256" key="3">
    <source>
        <dbReference type="ARBA" id="ARBA00022448"/>
    </source>
</evidence>
<dbReference type="InterPro" id="IPR050490">
    <property type="entry name" value="Bact_solute-bd_prot1"/>
</dbReference>
<comment type="caution">
    <text evidence="7">The sequence shown here is derived from an EMBL/GenBank/DDBJ whole genome shotgun (WGS) entry which is preliminary data.</text>
</comment>
<dbReference type="PANTHER" id="PTHR43649:SF28">
    <property type="entry name" value="BINDING PROTEIN COMPONENT OF ABC SUGAR TRANSPORTER-RELATED"/>
    <property type="match status" value="1"/>
</dbReference>
<evidence type="ECO:0000256" key="4">
    <source>
        <dbReference type="ARBA" id="ARBA00022729"/>
    </source>
</evidence>
<dbReference type="EMBL" id="QLLM01000031">
    <property type="protein sequence ID" value="RAI98372.1"/>
    <property type="molecule type" value="Genomic_DNA"/>
</dbReference>
<name>A0AAX1PD83_AERSA</name>
<dbReference type="InterPro" id="IPR006059">
    <property type="entry name" value="SBP"/>
</dbReference>
<dbReference type="SUPFAM" id="SSF53850">
    <property type="entry name" value="Periplasmic binding protein-like II"/>
    <property type="match status" value="1"/>
</dbReference>
<comment type="similarity">
    <text evidence="2">Belongs to the bacterial solute-binding protein 1 family.</text>
</comment>
<organism evidence="7 8">
    <name type="scientific">Aeromonas salmonicida</name>
    <dbReference type="NCBI Taxonomy" id="645"/>
    <lineage>
        <taxon>Bacteria</taxon>
        <taxon>Pseudomonadati</taxon>
        <taxon>Pseudomonadota</taxon>
        <taxon>Gammaproteobacteria</taxon>
        <taxon>Aeromonadales</taxon>
        <taxon>Aeromonadaceae</taxon>
        <taxon>Aeromonas</taxon>
    </lineage>
</organism>
<keyword evidence="3" id="KW-0813">Transport</keyword>
<evidence type="ECO:0000256" key="2">
    <source>
        <dbReference type="ARBA" id="ARBA00008520"/>
    </source>
</evidence>
<protein>
    <recommendedName>
        <fullName evidence="6">Probable sugar-binding periplasmic protein</fullName>
    </recommendedName>
</protein>
<sequence length="452" mass="50292">MKWLSFSVIALISSPIAASQRVGVECGRHRPLSFTQGCHSMKLFPFAIVALLSLPVGASQVEVLHWWTSGGEAKAVEVLKSEWTEQGNQWNDFAVQGGGGKSAMTVLKSRALAANPPEAAHLKGYELREWAGLGFLRDLTPMAEHLGWYPQLPAMVRETLSQNGALMAVPTGIHRVNWLWLNRKVFDKLELTPPTDWNQFVVVAEQLKAQNITPLAIGNEPWQLAVLFETVALGEGGKDFYRKAFVELDGATLTGPDMVRVLTRFQQLRAYVPKSFVGLKWHQATTQLETGEAAMQLMGDWVKGELSVSNYRPGEDIECLPSPGSDGLFSYNLDSIAMFKQRDPAQLQAQGELAQLLMTPRFQQEFNRVKGSIPALTKPDMSKFDRCALRSYQDFLLAEREGNLLPSMAEGMATPTNMRQAIMDVLSNFFNDPNANPQQTALHLERAMRSTR</sequence>
<evidence type="ECO:0000256" key="1">
    <source>
        <dbReference type="ARBA" id="ARBA00004418"/>
    </source>
</evidence>
<dbReference type="PANTHER" id="PTHR43649">
    <property type="entry name" value="ARABINOSE-BINDING PROTEIN-RELATED"/>
    <property type="match status" value="1"/>
</dbReference>
<evidence type="ECO:0000256" key="5">
    <source>
        <dbReference type="ARBA" id="ARBA00049629"/>
    </source>
</evidence>
<reference evidence="7 8" key="1">
    <citation type="submission" date="2018-06" db="EMBL/GenBank/DDBJ databases">
        <title>Freshwater and sediment microbial communities from various areas in North America, analyzing microbe dynamics in response to fracking.</title>
        <authorList>
            <person name="Lamendella R."/>
        </authorList>
    </citation>
    <scope>NUCLEOTIDE SEQUENCE [LARGE SCALE GENOMIC DNA]</scope>
    <source>
        <strain evidence="7 8">17</strain>
    </source>
</reference>